<accession>A0A395JN15</accession>
<organism evidence="2 3">
    <name type="scientific">Arenicella xantha</name>
    <dbReference type="NCBI Taxonomy" id="644221"/>
    <lineage>
        <taxon>Bacteria</taxon>
        <taxon>Pseudomonadati</taxon>
        <taxon>Pseudomonadota</taxon>
        <taxon>Gammaproteobacteria</taxon>
        <taxon>Arenicellales</taxon>
        <taxon>Arenicellaceae</taxon>
        <taxon>Arenicella</taxon>
    </lineage>
</organism>
<dbReference type="AlphaFoldDB" id="A0A395JN15"/>
<dbReference type="RefSeq" id="WP_113953813.1">
    <property type="nucleotide sequence ID" value="NZ_QNRT01000002.1"/>
</dbReference>
<evidence type="ECO:0000313" key="2">
    <source>
        <dbReference type="EMBL" id="RBP51008.1"/>
    </source>
</evidence>
<dbReference type="Pfam" id="PF09905">
    <property type="entry name" value="VF530"/>
    <property type="match status" value="1"/>
</dbReference>
<dbReference type="OrthoDB" id="9806870at2"/>
<dbReference type="Proteomes" id="UP000253083">
    <property type="component" value="Unassembled WGS sequence"/>
</dbReference>
<keyword evidence="3" id="KW-1185">Reference proteome</keyword>
<reference evidence="2 3" key="1">
    <citation type="submission" date="2018-06" db="EMBL/GenBank/DDBJ databases">
        <title>Genomic Encyclopedia of Type Strains, Phase IV (KMG-IV): sequencing the most valuable type-strain genomes for metagenomic binning, comparative biology and taxonomic classification.</title>
        <authorList>
            <person name="Goeker M."/>
        </authorList>
    </citation>
    <scope>NUCLEOTIDE SEQUENCE [LARGE SCALE GENOMIC DNA]</scope>
    <source>
        <strain evidence="2 3">DSM 24032</strain>
    </source>
</reference>
<gene>
    <name evidence="2" type="ORF">DFR28_102425</name>
</gene>
<feature type="compositionally biased region" description="Polar residues" evidence="1">
    <location>
        <begin position="127"/>
        <end position="140"/>
    </location>
</feature>
<sequence length="219" mass="24140">MKSHLQNHPLNGIKLNALLTELVDHYGWDVLAGQININCFTSYPSIKSSLTFLRKTPWARQRVEAFYLYQYCQYPRPSDEEHTLPPRERTIDMSAGRGEPAVLTVDDAEFFDDPASGPVFPSKRQVLATQTKSKQASTPAHQPVSRRATQSESAGSGVDVTALDEQTEMDANVETAEEYVTAERVSSADTVPPAETGTVDPWAKARTKLTASPQGDEAE</sequence>
<dbReference type="InterPro" id="IPR018668">
    <property type="entry name" value="DNA-binding_VF530-like"/>
</dbReference>
<dbReference type="GO" id="GO:0003677">
    <property type="term" value="F:DNA binding"/>
    <property type="evidence" value="ECO:0007669"/>
    <property type="project" value="InterPro"/>
</dbReference>
<name>A0A395JN15_9GAMM</name>
<evidence type="ECO:0000313" key="3">
    <source>
        <dbReference type="Proteomes" id="UP000253083"/>
    </source>
</evidence>
<protein>
    <submittedName>
        <fullName evidence="2">Uncharacterized protein (DUF2132 family)</fullName>
    </submittedName>
</protein>
<dbReference type="Gene3D" id="1.10.720.30">
    <property type="entry name" value="SAP domain"/>
    <property type="match status" value="1"/>
</dbReference>
<feature type="region of interest" description="Disordered" evidence="1">
    <location>
        <begin position="114"/>
        <end position="219"/>
    </location>
</feature>
<proteinExistence type="predicted"/>
<dbReference type="InterPro" id="IPR036361">
    <property type="entry name" value="SAP_dom_sf"/>
</dbReference>
<evidence type="ECO:0000256" key="1">
    <source>
        <dbReference type="SAM" id="MobiDB-lite"/>
    </source>
</evidence>
<dbReference type="InParanoid" id="A0A395JN15"/>
<dbReference type="EMBL" id="QNRT01000002">
    <property type="protein sequence ID" value="RBP51008.1"/>
    <property type="molecule type" value="Genomic_DNA"/>
</dbReference>
<comment type="caution">
    <text evidence="2">The sequence shown here is derived from an EMBL/GenBank/DDBJ whole genome shotgun (WGS) entry which is preliminary data.</text>
</comment>